<dbReference type="InterPro" id="IPR019888">
    <property type="entry name" value="Tscrpt_reg_AsnC-like"/>
</dbReference>
<evidence type="ECO:0000259" key="4">
    <source>
        <dbReference type="PROSITE" id="PS50956"/>
    </source>
</evidence>
<organism evidence="5 6">
    <name type="scientific">Sphingobium cyanobacteriorum</name>
    <dbReference type="NCBI Taxonomy" id="3063954"/>
    <lineage>
        <taxon>Bacteria</taxon>
        <taxon>Pseudomonadati</taxon>
        <taxon>Pseudomonadota</taxon>
        <taxon>Alphaproteobacteria</taxon>
        <taxon>Sphingomonadales</taxon>
        <taxon>Sphingomonadaceae</taxon>
        <taxon>Sphingobium</taxon>
    </lineage>
</organism>
<keyword evidence="2" id="KW-0238">DNA-binding</keyword>
<dbReference type="InterPro" id="IPR036388">
    <property type="entry name" value="WH-like_DNA-bd_sf"/>
</dbReference>
<dbReference type="PRINTS" id="PR00033">
    <property type="entry name" value="HTHASNC"/>
</dbReference>
<evidence type="ECO:0000313" key="6">
    <source>
        <dbReference type="Proteomes" id="UP001176471"/>
    </source>
</evidence>
<dbReference type="Gene3D" id="3.30.70.920">
    <property type="match status" value="1"/>
</dbReference>
<feature type="domain" description="HTH asnC-type" evidence="4">
    <location>
        <begin position="5"/>
        <end position="65"/>
    </location>
</feature>
<dbReference type="SMART" id="SM00344">
    <property type="entry name" value="HTH_ASNC"/>
    <property type="match status" value="1"/>
</dbReference>
<keyword evidence="1" id="KW-0805">Transcription regulation</keyword>
<keyword evidence="6" id="KW-1185">Reference proteome</keyword>
<evidence type="ECO:0000313" key="5">
    <source>
        <dbReference type="EMBL" id="MDO7835453.1"/>
    </source>
</evidence>
<sequence length="154" mass="16823">MSTQIDETNEQIIAALVRDARQSNREVGKALGLSEATVRKRLSRMIDERQVKLTAVCDAAAMGVKVSAIVRLRARPAEVRNVVASVQDLDNVSFVALSAGRFNIMLIVACESRGALASFIHGTLKKRSGIDALEVVEFVDVVKHRLDLILVPKD</sequence>
<evidence type="ECO:0000256" key="3">
    <source>
        <dbReference type="ARBA" id="ARBA00023163"/>
    </source>
</evidence>
<dbReference type="PANTHER" id="PTHR30154">
    <property type="entry name" value="LEUCINE-RESPONSIVE REGULATORY PROTEIN"/>
    <property type="match status" value="1"/>
</dbReference>
<accession>A0ABT8ZLP0</accession>
<dbReference type="InterPro" id="IPR036390">
    <property type="entry name" value="WH_DNA-bd_sf"/>
</dbReference>
<dbReference type="SUPFAM" id="SSF46785">
    <property type="entry name" value="Winged helix' DNA-binding domain"/>
    <property type="match status" value="1"/>
</dbReference>
<name>A0ABT8ZLP0_9SPHN</name>
<dbReference type="InterPro" id="IPR000485">
    <property type="entry name" value="AsnC-type_HTH_dom"/>
</dbReference>
<dbReference type="Pfam" id="PF01037">
    <property type="entry name" value="AsnC_trans_reg"/>
    <property type="match status" value="1"/>
</dbReference>
<dbReference type="Pfam" id="PF13404">
    <property type="entry name" value="HTH_AsnC-type"/>
    <property type="match status" value="1"/>
</dbReference>
<dbReference type="InterPro" id="IPR019887">
    <property type="entry name" value="Tscrpt_reg_AsnC/Lrp_C"/>
</dbReference>
<evidence type="ECO:0000256" key="2">
    <source>
        <dbReference type="ARBA" id="ARBA00023125"/>
    </source>
</evidence>
<dbReference type="Gene3D" id="1.10.10.10">
    <property type="entry name" value="Winged helix-like DNA-binding domain superfamily/Winged helix DNA-binding domain"/>
    <property type="match status" value="1"/>
</dbReference>
<evidence type="ECO:0000256" key="1">
    <source>
        <dbReference type="ARBA" id="ARBA00023015"/>
    </source>
</evidence>
<dbReference type="PANTHER" id="PTHR30154:SF34">
    <property type="entry name" value="TRANSCRIPTIONAL REGULATOR AZLB"/>
    <property type="match status" value="1"/>
</dbReference>
<reference evidence="5" key="1">
    <citation type="submission" date="2023-07" db="EMBL/GenBank/DDBJ databases">
        <title>Bacterial whole genome sequence for Sphingobium sp. HBC34.</title>
        <authorList>
            <person name="Le V."/>
            <person name="Ko S.-R."/>
            <person name="Ahn C.-Y."/>
            <person name="Oh H.-M."/>
        </authorList>
    </citation>
    <scope>NUCLEOTIDE SEQUENCE</scope>
    <source>
        <strain evidence="5">HBC34</strain>
    </source>
</reference>
<comment type="caution">
    <text evidence="5">The sequence shown here is derived from an EMBL/GenBank/DDBJ whole genome shotgun (WGS) entry which is preliminary data.</text>
</comment>
<protein>
    <submittedName>
        <fullName evidence="5">AsnC family transcriptional regulator</fullName>
    </submittedName>
</protein>
<proteinExistence type="predicted"/>
<dbReference type="PROSITE" id="PS50956">
    <property type="entry name" value="HTH_ASNC_2"/>
    <property type="match status" value="1"/>
</dbReference>
<keyword evidence="3" id="KW-0804">Transcription</keyword>
<gene>
    <name evidence="5" type="ORF">Q4610_10395</name>
</gene>
<dbReference type="RefSeq" id="WP_304535884.1">
    <property type="nucleotide sequence ID" value="NZ_JAUQOM010000004.1"/>
</dbReference>
<dbReference type="SUPFAM" id="SSF54909">
    <property type="entry name" value="Dimeric alpha+beta barrel"/>
    <property type="match status" value="1"/>
</dbReference>
<dbReference type="InterPro" id="IPR011008">
    <property type="entry name" value="Dimeric_a/b-barrel"/>
</dbReference>
<dbReference type="EMBL" id="JAUQOM010000004">
    <property type="protein sequence ID" value="MDO7835453.1"/>
    <property type="molecule type" value="Genomic_DNA"/>
</dbReference>
<dbReference type="Proteomes" id="UP001176471">
    <property type="component" value="Unassembled WGS sequence"/>
</dbReference>